<feature type="compositionally biased region" description="Low complexity" evidence="7">
    <location>
        <begin position="447"/>
        <end position="461"/>
    </location>
</feature>
<dbReference type="FunFam" id="1.10.150.50:FF:000007">
    <property type="entry name" value="Liprin-beta-1 isoform 1"/>
    <property type="match status" value="1"/>
</dbReference>
<feature type="region of interest" description="Disordered" evidence="7">
    <location>
        <begin position="446"/>
        <end position="578"/>
    </location>
</feature>
<dbReference type="Pfam" id="PF26022">
    <property type="entry name" value="CC_Liprin_beta"/>
    <property type="match status" value="1"/>
</dbReference>
<organism evidence="9 10">
    <name type="scientific">Equus caballus</name>
    <name type="common">Horse</name>
    <dbReference type="NCBI Taxonomy" id="9796"/>
    <lineage>
        <taxon>Eukaryota</taxon>
        <taxon>Metazoa</taxon>
        <taxon>Chordata</taxon>
        <taxon>Craniata</taxon>
        <taxon>Vertebrata</taxon>
        <taxon>Euteleostomi</taxon>
        <taxon>Mammalia</taxon>
        <taxon>Eutheria</taxon>
        <taxon>Laurasiatheria</taxon>
        <taxon>Perissodactyla</taxon>
        <taxon>Equidae</taxon>
        <taxon>Equus</taxon>
    </lineage>
</organism>
<feature type="region of interest" description="Disordered" evidence="7">
    <location>
        <begin position="592"/>
        <end position="626"/>
    </location>
</feature>
<feature type="compositionally biased region" description="Basic and acidic residues" evidence="7">
    <location>
        <begin position="462"/>
        <end position="483"/>
    </location>
</feature>
<protein>
    <submittedName>
        <fullName evidence="9">PPFIA binding protein 1</fullName>
    </submittedName>
</protein>
<dbReference type="InterPro" id="IPR037617">
    <property type="entry name" value="LIPB1/2_SAM_1"/>
</dbReference>
<dbReference type="CDD" id="cd09566">
    <property type="entry name" value="SAM_liprin-beta1_2_repeat2"/>
    <property type="match status" value="1"/>
</dbReference>
<dbReference type="PANTHER" id="PTHR12587">
    <property type="entry name" value="LAR INTERACTING PROTEIN LIP -RELATED PROTEIN"/>
    <property type="match status" value="1"/>
</dbReference>
<dbReference type="GO" id="GO:0005829">
    <property type="term" value="C:cytosol"/>
    <property type="evidence" value="ECO:0007669"/>
    <property type="project" value="UniProtKB-ARBA"/>
</dbReference>
<feature type="domain" description="SAM" evidence="8">
    <location>
        <begin position="639"/>
        <end position="703"/>
    </location>
</feature>
<dbReference type="PROSITE" id="PS50105">
    <property type="entry name" value="SAM_DOMAIN"/>
    <property type="match status" value="2"/>
</dbReference>
<evidence type="ECO:0000256" key="6">
    <source>
        <dbReference type="SAM" id="Coils"/>
    </source>
</evidence>
<dbReference type="PANTHER" id="PTHR12587:SF16">
    <property type="entry name" value="LIPRIN-BETA-1"/>
    <property type="match status" value="1"/>
</dbReference>
<dbReference type="GeneTree" id="ENSGT01050000244951"/>
<dbReference type="SMART" id="SM00454">
    <property type="entry name" value="SAM"/>
    <property type="match status" value="3"/>
</dbReference>
<feature type="coiled-coil region" evidence="6">
    <location>
        <begin position="119"/>
        <end position="328"/>
    </location>
</feature>
<evidence type="ECO:0000256" key="5">
    <source>
        <dbReference type="ARBA" id="ARBA00060046"/>
    </source>
</evidence>
<name>A0A3Q2GXS0_HORSE</name>
<dbReference type="VGNC" id="VGNC:21725">
    <property type="gene designation" value="PPFIBP1"/>
</dbReference>
<dbReference type="InterPro" id="IPR037618">
    <property type="entry name" value="LIPB1/2_SAM_2nd"/>
</dbReference>
<dbReference type="CDD" id="cd09569">
    <property type="entry name" value="SAM_liprin-beta1_2_repeat3"/>
    <property type="match status" value="1"/>
</dbReference>
<evidence type="ECO:0000256" key="3">
    <source>
        <dbReference type="ARBA" id="ARBA00022737"/>
    </source>
</evidence>
<dbReference type="AlphaFoldDB" id="A0A3Q2GXS0"/>
<keyword evidence="3" id="KW-0677">Repeat</keyword>
<reference evidence="9" key="3">
    <citation type="submission" date="2025-09" db="UniProtKB">
        <authorList>
            <consortium name="Ensembl"/>
        </authorList>
    </citation>
    <scope>IDENTIFICATION</scope>
    <source>
        <strain evidence="9">Thoroughbred</strain>
    </source>
</reference>
<feature type="compositionally biased region" description="Basic and acidic residues" evidence="7">
    <location>
        <begin position="538"/>
        <end position="548"/>
    </location>
</feature>
<keyword evidence="2" id="KW-0597">Phosphoprotein</keyword>
<feature type="domain" description="SAM" evidence="8">
    <location>
        <begin position="711"/>
        <end position="774"/>
    </location>
</feature>
<dbReference type="InterPro" id="IPR058914">
    <property type="entry name" value="LIPB1/2_CC"/>
</dbReference>
<dbReference type="Ensembl" id="ENSECAT00000049094.2">
    <property type="protein sequence ID" value="ENSECAP00000025334.2"/>
    <property type="gene ID" value="ENSECAG00000016652.4"/>
</dbReference>
<dbReference type="Bgee" id="ENSECAG00000016652">
    <property type="expression patterns" value="Expressed in adult mammalian kidney and 21 other cell types or tissues"/>
</dbReference>
<dbReference type="Gene3D" id="1.10.150.50">
    <property type="entry name" value="Transcription Factor, Ets-1"/>
    <property type="match status" value="3"/>
</dbReference>
<evidence type="ECO:0000313" key="9">
    <source>
        <dbReference type="Ensembl" id="ENSECAP00000025334.2"/>
    </source>
</evidence>
<dbReference type="InterPro" id="IPR001660">
    <property type="entry name" value="SAM"/>
</dbReference>
<dbReference type="Pfam" id="PF00536">
    <property type="entry name" value="SAM_1"/>
    <property type="match status" value="2"/>
</dbReference>
<evidence type="ECO:0000259" key="8">
    <source>
        <dbReference type="PROSITE" id="PS50105"/>
    </source>
</evidence>
<dbReference type="CDD" id="cd09563">
    <property type="entry name" value="SAM_liprin-beta1_2_repeat1"/>
    <property type="match status" value="1"/>
</dbReference>
<dbReference type="SUPFAM" id="SSF47769">
    <property type="entry name" value="SAM/Pointed domain"/>
    <property type="match status" value="3"/>
</dbReference>
<gene>
    <name evidence="9 11" type="primary">PPFIBP1</name>
</gene>
<accession>A0A3Q2GXS0</accession>
<comment type="similarity">
    <text evidence="1">Belongs to the liprin family. Liprin-beta subfamily.</text>
</comment>
<reference evidence="9 10" key="1">
    <citation type="journal article" date="2009" name="Science">
        <title>Genome sequence, comparative analysis, and population genetics of the domestic horse.</title>
        <authorList>
            <consortium name="Broad Institute Genome Sequencing Platform"/>
            <consortium name="Broad Institute Whole Genome Assembly Team"/>
            <person name="Wade C.M."/>
            <person name="Giulotto E."/>
            <person name="Sigurdsson S."/>
            <person name="Zoli M."/>
            <person name="Gnerre S."/>
            <person name="Imsland F."/>
            <person name="Lear T.L."/>
            <person name="Adelson D.L."/>
            <person name="Bailey E."/>
            <person name="Bellone R.R."/>
            <person name="Bloecker H."/>
            <person name="Distl O."/>
            <person name="Edgar R.C."/>
            <person name="Garber M."/>
            <person name="Leeb T."/>
            <person name="Mauceli E."/>
            <person name="MacLeod J.N."/>
            <person name="Penedo M.C.T."/>
            <person name="Raison J.M."/>
            <person name="Sharpe T."/>
            <person name="Vogel J."/>
            <person name="Andersson L."/>
            <person name="Antczak D.F."/>
            <person name="Biagi T."/>
            <person name="Binns M.M."/>
            <person name="Chowdhary B.P."/>
            <person name="Coleman S.J."/>
            <person name="Della Valle G."/>
            <person name="Fryc S."/>
            <person name="Guerin G."/>
            <person name="Hasegawa T."/>
            <person name="Hill E.W."/>
            <person name="Jurka J."/>
            <person name="Kiialainen A."/>
            <person name="Lindgren G."/>
            <person name="Liu J."/>
            <person name="Magnani E."/>
            <person name="Mickelson J.R."/>
            <person name="Murray J."/>
            <person name="Nergadze S.G."/>
            <person name="Onofrio R."/>
            <person name="Pedroni S."/>
            <person name="Piras M.F."/>
            <person name="Raudsepp T."/>
            <person name="Rocchi M."/>
            <person name="Roeed K.H."/>
            <person name="Ryder O.A."/>
            <person name="Searle S."/>
            <person name="Skow L."/>
            <person name="Swinburne J.E."/>
            <person name="Syvaenen A.C."/>
            <person name="Tozaki T."/>
            <person name="Valberg S.J."/>
            <person name="Vaudin M."/>
            <person name="White J.R."/>
            <person name="Zody M.C."/>
            <person name="Lander E.S."/>
            <person name="Lindblad-Toh K."/>
        </authorList>
    </citation>
    <scope>NUCLEOTIDE SEQUENCE [LARGE SCALE GENOMIC DNA]</scope>
    <source>
        <strain evidence="9 10">Thoroughbred</strain>
    </source>
</reference>
<dbReference type="InterPro" id="IPR037619">
    <property type="entry name" value="LIPB1/2_SAM_3rd"/>
</dbReference>
<dbReference type="FunFam" id="1.10.150.50:FF:000017">
    <property type="entry name" value="Liprin-beta-1 isoform 1"/>
    <property type="match status" value="1"/>
</dbReference>
<dbReference type="InterPro" id="IPR029515">
    <property type="entry name" value="Liprin"/>
</dbReference>
<dbReference type="FunFam" id="1.10.150.50:FF:000005">
    <property type="entry name" value="Liprin-beta-1 isoform 1"/>
    <property type="match status" value="1"/>
</dbReference>
<dbReference type="InterPro" id="IPR013761">
    <property type="entry name" value="SAM/pointed_sf"/>
</dbReference>
<sequence>MVVTSLLSYLGWNLPLTNNKMMSDASDMLAAALEQMDGIIAGSKALEYSNGIFDCQSPTSPFMGSLRALHLVEDLRGLLEMMETDEKEGLRCQIPDSTAETLIEWLQSQMTNGHLPGNGDVYQERLARLENDKESLVLQVSVLTDQVEAQGEKIRDLEFCLEEHREKLNATEEMLQQELLSRTSLETQKLDLMAEISNLKLKLTAVEKDRLDYEDRFRDTEGLMQEIHDLRLRVSEMDSERLQYEKKLKSTKEELASLKEQLEEKESEVKRLQEKLVCKMKGEGIEILDRDIEVQKMKKAVESLMAANEEKDRKIEDLRQCLNRYKKMQDTVVLAQGKKGQDGDYEDLLTSSSVSTLLDVQSFSDLEKSLSPIPVMGSPSHDPFNTSVPEEFHTSVLQVSIPSLLPASKGLETSEKAKLPPKPETSFEENDGKIILGAAGEPQLCDSLSTSSLQKSSSLGNLKKESSEGEKEPIQKPSEEKAPGESSPFGSLPPKAPGHDASMDDNPFGTRKARSSFGRGFFKIKSNKRTASAPNLAETEKETAEHLDLTGVPSRPKDAQGSSPFQMSPPSPDSKKKSRGIMKLFGKLRRSQSTTFNPDDMSEPEFKRGGTRATAGPRLGWSRDLGQTNSDLDMPFAKWTKEQVCSWLVEQGLGSYLNSGKHWIASGQTLLQASQQDLEKELGIKHSLHRKKLQLALQALGSEEETNHGKLDFNWVTRWLDDIGLPQYKTQFDEGRVDGRMLHYMTVDDLLSLKVVSVLHHLSIKRAIQVLRINNFEPNCLRRRPSDENSITPSEVQQWTNHRVMEWLRSVDLAEYAPNLRGSGVHGGLMVLEPRFNVETMAQLLNIPPSKTLLRRHLATHFNLLIGAEAQHQKRDAMELPDYVLLTATAKVKPKKLTFSNFGNLRKKKQEDGEEYVCPMELGQASGSTSKKGFKPGLDMRLYDEDDLDRLEQMEDSEGTVRQIGAFSEGINNLTHMLKEDDMFKDFAARSPSASITDEDSNV</sequence>
<keyword evidence="4 6" id="KW-0175">Coiled coil</keyword>
<evidence type="ECO:0000256" key="2">
    <source>
        <dbReference type="ARBA" id="ARBA00022553"/>
    </source>
</evidence>
<evidence type="ECO:0000256" key="1">
    <source>
        <dbReference type="ARBA" id="ARBA00007547"/>
    </source>
</evidence>
<dbReference type="SUPFAM" id="SSF144266">
    <property type="entry name" value="MPN010-like"/>
    <property type="match status" value="1"/>
</dbReference>
<evidence type="ECO:0000256" key="7">
    <source>
        <dbReference type="SAM" id="MobiDB-lite"/>
    </source>
</evidence>
<reference evidence="9" key="2">
    <citation type="submission" date="2025-08" db="UniProtKB">
        <authorList>
            <consortium name="Ensembl"/>
        </authorList>
    </citation>
    <scope>IDENTIFICATION</scope>
    <source>
        <strain evidence="9">Thoroughbred</strain>
    </source>
</reference>
<proteinExistence type="inferred from homology"/>
<evidence type="ECO:0000313" key="11">
    <source>
        <dbReference type="VGNC" id="VGNC:21725"/>
    </source>
</evidence>
<dbReference type="Pfam" id="PF07647">
    <property type="entry name" value="SAM_2"/>
    <property type="match status" value="1"/>
</dbReference>
<comment type="function">
    <text evidence="5">May regulate the disassembly of focal adhesions. Did not bind receptor-like tyrosine phosphatases type 2A.</text>
</comment>
<dbReference type="Proteomes" id="UP000002281">
    <property type="component" value="Chromosome 6"/>
</dbReference>
<evidence type="ECO:0000256" key="4">
    <source>
        <dbReference type="ARBA" id="ARBA00023054"/>
    </source>
</evidence>
<keyword evidence="10" id="KW-1185">Reference proteome</keyword>
<evidence type="ECO:0000313" key="10">
    <source>
        <dbReference type="Proteomes" id="UP000002281"/>
    </source>
</evidence>